<dbReference type="InterPro" id="IPR038390">
    <property type="entry name" value="Metal_Tscrpt_repr_sf"/>
</dbReference>
<evidence type="ECO:0000313" key="2">
    <source>
        <dbReference type="Proteomes" id="UP000033934"/>
    </source>
</evidence>
<dbReference type="GO" id="GO:0046872">
    <property type="term" value="F:metal ion binding"/>
    <property type="evidence" value="ECO:0007669"/>
    <property type="project" value="InterPro"/>
</dbReference>
<dbReference type="InterPro" id="IPR003735">
    <property type="entry name" value="Metal_Tscrpt_repr"/>
</dbReference>
<protein>
    <submittedName>
        <fullName evidence="1">Copper-sensing transcriptional repressor CsoR family protein</fullName>
    </submittedName>
</protein>
<accession>A0A0G0PAN9</accession>
<dbReference type="GO" id="GO:0003677">
    <property type="term" value="F:DNA binding"/>
    <property type="evidence" value="ECO:0007669"/>
    <property type="project" value="InterPro"/>
</dbReference>
<dbReference type="Proteomes" id="UP000033934">
    <property type="component" value="Unassembled WGS sequence"/>
</dbReference>
<reference evidence="1 2" key="1">
    <citation type="journal article" date="2015" name="Nature">
        <title>rRNA introns, odd ribosomes, and small enigmatic genomes across a large radiation of phyla.</title>
        <authorList>
            <person name="Brown C.T."/>
            <person name="Hug L.A."/>
            <person name="Thomas B.C."/>
            <person name="Sharon I."/>
            <person name="Castelle C.J."/>
            <person name="Singh A."/>
            <person name="Wilkins M.J."/>
            <person name="Williams K.H."/>
            <person name="Banfield J.F."/>
        </authorList>
    </citation>
    <scope>NUCLEOTIDE SEQUENCE [LARGE SCALE GENOMIC DNA]</scope>
</reference>
<dbReference type="EMBL" id="LBVO01000072">
    <property type="protein sequence ID" value="KKQ86371.1"/>
    <property type="molecule type" value="Genomic_DNA"/>
</dbReference>
<proteinExistence type="predicted"/>
<dbReference type="Gene3D" id="1.20.58.1000">
    <property type="entry name" value="Metal-sensitive repressor, helix protomer"/>
    <property type="match status" value="1"/>
</dbReference>
<name>A0A0G0PAN9_9BACT</name>
<dbReference type="Pfam" id="PF02583">
    <property type="entry name" value="Trns_repr_metal"/>
    <property type="match status" value="1"/>
</dbReference>
<gene>
    <name evidence="1" type="ORF">UT11_C0072G0001</name>
</gene>
<organism evidence="1 2">
    <name type="scientific">Berkelbacteria bacterium GW2011_GWA2_38_9</name>
    <dbReference type="NCBI Taxonomy" id="1618334"/>
    <lineage>
        <taxon>Bacteria</taxon>
        <taxon>Candidatus Berkelbacteria</taxon>
    </lineage>
</organism>
<dbReference type="PANTHER" id="PTHR33677">
    <property type="entry name" value="TRANSCRIPTIONAL REPRESSOR FRMR-RELATED"/>
    <property type="match status" value="1"/>
</dbReference>
<evidence type="ECO:0000313" key="1">
    <source>
        <dbReference type="EMBL" id="KKQ86371.1"/>
    </source>
</evidence>
<dbReference type="AlphaFoldDB" id="A0A0G0PAN9"/>
<feature type="non-terminal residue" evidence="1">
    <location>
        <position position="1"/>
    </location>
</feature>
<comment type="caution">
    <text evidence="1">The sequence shown here is derived from an EMBL/GenBank/DDBJ whole genome shotgun (WGS) entry which is preliminary data.</text>
</comment>
<dbReference type="GO" id="GO:0045892">
    <property type="term" value="P:negative regulation of DNA-templated transcription"/>
    <property type="evidence" value="ECO:0007669"/>
    <property type="project" value="UniProtKB-ARBA"/>
</dbReference>
<sequence length="88" mass="9862">MDQLSCHKSSSLKLSKQAQGTLLKVIEMIENDTYCPETIQQIESVIGLLKSAKRDLLSGHLDSCLVDRLSKNKDQTIKELVKIYNLTA</sequence>